<dbReference type="InterPro" id="IPR013762">
    <property type="entry name" value="Integrase-like_cat_sf"/>
</dbReference>
<dbReference type="PROSITE" id="PS51898">
    <property type="entry name" value="TYR_RECOMBINASE"/>
    <property type="match status" value="1"/>
</dbReference>
<organism evidence="9 10">
    <name type="scientific">Shimia thalassica</name>
    <dbReference type="NCBI Taxonomy" id="1715693"/>
    <lineage>
        <taxon>Bacteria</taxon>
        <taxon>Pseudomonadati</taxon>
        <taxon>Pseudomonadota</taxon>
        <taxon>Alphaproteobacteria</taxon>
        <taxon>Rhodobacterales</taxon>
        <taxon>Roseobacteraceae</taxon>
    </lineage>
</organism>
<keyword evidence="4" id="KW-0233">DNA recombination</keyword>
<dbReference type="AlphaFoldDB" id="A0A0P1I779"/>
<dbReference type="Gene3D" id="1.10.443.10">
    <property type="entry name" value="Intergrase catalytic core"/>
    <property type="match status" value="1"/>
</dbReference>
<dbReference type="InterPro" id="IPR050090">
    <property type="entry name" value="Tyrosine_recombinase_XerCD"/>
</dbReference>
<name>A0A0P1I779_9RHOB</name>
<evidence type="ECO:0000313" key="9">
    <source>
        <dbReference type="EMBL" id="CUJ94811.1"/>
    </source>
</evidence>
<comment type="similarity">
    <text evidence="1">Belongs to the 'phage' integrase family.</text>
</comment>
<dbReference type="PANTHER" id="PTHR30349">
    <property type="entry name" value="PHAGE INTEGRASE-RELATED"/>
    <property type="match status" value="1"/>
</dbReference>
<evidence type="ECO:0000259" key="8">
    <source>
        <dbReference type="PROSITE" id="PS51900"/>
    </source>
</evidence>
<dbReference type="EMBL" id="CYTW01000001">
    <property type="protein sequence ID" value="CUJ94811.1"/>
    <property type="molecule type" value="Genomic_DNA"/>
</dbReference>
<keyword evidence="10" id="KW-1185">Reference proteome</keyword>
<keyword evidence="3 5" id="KW-0238">DNA-binding</keyword>
<evidence type="ECO:0000256" key="3">
    <source>
        <dbReference type="ARBA" id="ARBA00023125"/>
    </source>
</evidence>
<dbReference type="GO" id="GO:0015074">
    <property type="term" value="P:DNA integration"/>
    <property type="evidence" value="ECO:0007669"/>
    <property type="project" value="UniProtKB-KW"/>
</dbReference>
<dbReference type="STRING" id="1715693.PH7735_01792"/>
<gene>
    <name evidence="9" type="primary">Int-Tn</name>
    <name evidence="9" type="ORF">PH7735_01792</name>
</gene>
<feature type="domain" description="Core-binding (CB)" evidence="8">
    <location>
        <begin position="56"/>
        <end position="145"/>
    </location>
</feature>
<evidence type="ECO:0000313" key="10">
    <source>
        <dbReference type="Proteomes" id="UP000051870"/>
    </source>
</evidence>
<dbReference type="PANTHER" id="PTHR30349:SF41">
    <property type="entry name" value="INTEGRASE_RECOMBINASE PROTEIN MJ0367-RELATED"/>
    <property type="match status" value="1"/>
</dbReference>
<evidence type="ECO:0000259" key="7">
    <source>
        <dbReference type="PROSITE" id="PS51898"/>
    </source>
</evidence>
<dbReference type="GO" id="GO:0006310">
    <property type="term" value="P:DNA recombination"/>
    <property type="evidence" value="ECO:0007669"/>
    <property type="project" value="UniProtKB-KW"/>
</dbReference>
<dbReference type="InterPro" id="IPR044068">
    <property type="entry name" value="CB"/>
</dbReference>
<accession>A0A0P1I779</accession>
<dbReference type="Pfam" id="PF00589">
    <property type="entry name" value="Phage_integrase"/>
    <property type="match status" value="1"/>
</dbReference>
<dbReference type="Proteomes" id="UP000051870">
    <property type="component" value="Unassembled WGS sequence"/>
</dbReference>
<dbReference type="InterPro" id="IPR002104">
    <property type="entry name" value="Integrase_catalytic"/>
</dbReference>
<sequence>MASLYKSSDGRWTVQWSAGRDRHGKTVRDSRTFKSEDLAFHFKVEQERRGTGTGKESLISRADTWVDHRLGIGKIGEKTAVGYRERIAAWGRLLGDRPYKKLTSADIESAYGRLAAGDTPTGRIPSARTLNHYKSVIRAFFNAMEKASEIDRNPTRALESPNGLDKRTRRAPSRTEMQSILDEAEASRALFGQIGFILRLSSHLGLRRGEIAALRWSDLDLVAMTASITRAATQPTGREVYFKTPKSTAGIRNISMLEPTVQLLHQQRKRVAAWRLKAGRSWADNDLVFCDPFGQVLDLEEMSRSAGRIRDAAQVSREVSPLHGTRHYNLTQLHKAGVDSVTIKTRAGHADIRSTVGYITVDDEEDRKAAEAARGALL</sequence>
<dbReference type="RefSeq" id="WP_058310879.1">
    <property type="nucleotide sequence ID" value="NZ_CYTW01000001.1"/>
</dbReference>
<evidence type="ECO:0000256" key="6">
    <source>
        <dbReference type="SAM" id="MobiDB-lite"/>
    </source>
</evidence>
<evidence type="ECO:0000256" key="5">
    <source>
        <dbReference type="PROSITE-ProRule" id="PRU01248"/>
    </source>
</evidence>
<dbReference type="Gene3D" id="1.10.150.130">
    <property type="match status" value="1"/>
</dbReference>
<dbReference type="GeneID" id="83880831"/>
<protein>
    <submittedName>
        <fullName evidence="9">Integrase</fullName>
    </submittedName>
</protein>
<evidence type="ECO:0000256" key="4">
    <source>
        <dbReference type="ARBA" id="ARBA00023172"/>
    </source>
</evidence>
<dbReference type="InterPro" id="IPR011010">
    <property type="entry name" value="DNA_brk_join_enz"/>
</dbReference>
<feature type="domain" description="Tyr recombinase" evidence="7">
    <location>
        <begin position="167"/>
        <end position="371"/>
    </location>
</feature>
<keyword evidence="2" id="KW-0229">DNA integration</keyword>
<dbReference type="InterPro" id="IPR010998">
    <property type="entry name" value="Integrase_recombinase_N"/>
</dbReference>
<proteinExistence type="inferred from homology"/>
<dbReference type="PROSITE" id="PS51900">
    <property type="entry name" value="CB"/>
    <property type="match status" value="1"/>
</dbReference>
<feature type="region of interest" description="Disordered" evidence="6">
    <location>
        <begin position="152"/>
        <end position="175"/>
    </location>
</feature>
<dbReference type="GO" id="GO:0003677">
    <property type="term" value="F:DNA binding"/>
    <property type="evidence" value="ECO:0007669"/>
    <property type="project" value="UniProtKB-UniRule"/>
</dbReference>
<reference evidence="10" key="1">
    <citation type="submission" date="2015-09" db="EMBL/GenBank/DDBJ databases">
        <authorList>
            <person name="Rodrigo-Torres Lidia"/>
            <person name="Arahal R.David."/>
        </authorList>
    </citation>
    <scope>NUCLEOTIDE SEQUENCE [LARGE SCALE GENOMIC DNA]</scope>
    <source>
        <strain evidence="10">CECT 7735</strain>
    </source>
</reference>
<dbReference type="SUPFAM" id="SSF56349">
    <property type="entry name" value="DNA breaking-rejoining enzymes"/>
    <property type="match status" value="1"/>
</dbReference>
<evidence type="ECO:0000256" key="2">
    <source>
        <dbReference type="ARBA" id="ARBA00022908"/>
    </source>
</evidence>
<dbReference type="CDD" id="cd01189">
    <property type="entry name" value="INT_ICEBs1_C_like"/>
    <property type="match status" value="1"/>
</dbReference>
<evidence type="ECO:0000256" key="1">
    <source>
        <dbReference type="ARBA" id="ARBA00008857"/>
    </source>
</evidence>